<dbReference type="SUPFAM" id="SSF56672">
    <property type="entry name" value="DNA/RNA polymerases"/>
    <property type="match status" value="1"/>
</dbReference>
<keyword evidence="2" id="KW-0812">Transmembrane</keyword>
<reference evidence="2 4" key="1">
    <citation type="journal article" date="2011" name="Nature">
        <title>The Medicago genome provides insight into the evolution of rhizobial symbioses.</title>
        <authorList>
            <person name="Young N.D."/>
            <person name="Debelle F."/>
            <person name="Oldroyd G.E."/>
            <person name="Geurts R."/>
            <person name="Cannon S.B."/>
            <person name="Udvardi M.K."/>
            <person name="Benedito V.A."/>
            <person name="Mayer K.F."/>
            <person name="Gouzy J."/>
            <person name="Schoof H."/>
            <person name="Van de Peer Y."/>
            <person name="Proost S."/>
            <person name="Cook D.R."/>
            <person name="Meyers B.C."/>
            <person name="Spannagl M."/>
            <person name="Cheung F."/>
            <person name="De Mita S."/>
            <person name="Krishnakumar V."/>
            <person name="Gundlach H."/>
            <person name="Zhou S."/>
            <person name="Mudge J."/>
            <person name="Bharti A.K."/>
            <person name="Murray J.D."/>
            <person name="Naoumkina M.A."/>
            <person name="Rosen B."/>
            <person name="Silverstein K.A."/>
            <person name="Tang H."/>
            <person name="Rombauts S."/>
            <person name="Zhao P.X."/>
            <person name="Zhou P."/>
            <person name="Barbe V."/>
            <person name="Bardou P."/>
            <person name="Bechner M."/>
            <person name="Bellec A."/>
            <person name="Berger A."/>
            <person name="Berges H."/>
            <person name="Bidwell S."/>
            <person name="Bisseling T."/>
            <person name="Choisne N."/>
            <person name="Couloux A."/>
            <person name="Denny R."/>
            <person name="Deshpande S."/>
            <person name="Dai X."/>
            <person name="Doyle J.J."/>
            <person name="Dudez A.M."/>
            <person name="Farmer A.D."/>
            <person name="Fouteau S."/>
            <person name="Franken C."/>
            <person name="Gibelin C."/>
            <person name="Gish J."/>
            <person name="Goldstein S."/>
            <person name="Gonzalez A.J."/>
            <person name="Green P.J."/>
            <person name="Hallab A."/>
            <person name="Hartog M."/>
            <person name="Hua A."/>
            <person name="Humphray S.J."/>
            <person name="Jeong D.H."/>
            <person name="Jing Y."/>
            <person name="Jocker A."/>
            <person name="Kenton S.M."/>
            <person name="Kim D.J."/>
            <person name="Klee K."/>
            <person name="Lai H."/>
            <person name="Lang C."/>
            <person name="Lin S."/>
            <person name="Macmil S.L."/>
            <person name="Magdelenat G."/>
            <person name="Matthews L."/>
            <person name="McCorrison J."/>
            <person name="Monaghan E.L."/>
            <person name="Mun J.H."/>
            <person name="Najar F.Z."/>
            <person name="Nicholson C."/>
            <person name="Noirot C."/>
            <person name="O'Bleness M."/>
            <person name="Paule C.R."/>
            <person name="Poulain J."/>
            <person name="Prion F."/>
            <person name="Qin B."/>
            <person name="Qu C."/>
            <person name="Retzel E.F."/>
            <person name="Riddle C."/>
            <person name="Sallet E."/>
            <person name="Samain S."/>
            <person name="Samson N."/>
            <person name="Sanders I."/>
            <person name="Saurat O."/>
            <person name="Scarpelli C."/>
            <person name="Schiex T."/>
            <person name="Segurens B."/>
            <person name="Severin A.J."/>
            <person name="Sherrier D.J."/>
            <person name="Shi R."/>
            <person name="Sims S."/>
            <person name="Singer S.R."/>
            <person name="Sinharoy S."/>
            <person name="Sterck L."/>
            <person name="Viollet A."/>
            <person name="Wang B.B."/>
            <person name="Wang K."/>
            <person name="Wang M."/>
            <person name="Wang X."/>
            <person name="Warfsmann J."/>
            <person name="Weissenbach J."/>
            <person name="White D.D."/>
            <person name="White J.D."/>
            <person name="Wiley G.B."/>
            <person name="Wincker P."/>
            <person name="Xing Y."/>
            <person name="Yang L."/>
            <person name="Yao Z."/>
            <person name="Ying F."/>
            <person name="Zhai J."/>
            <person name="Zhou L."/>
            <person name="Zuber A."/>
            <person name="Denarie J."/>
            <person name="Dixon R.A."/>
            <person name="May G.D."/>
            <person name="Schwartz D.C."/>
            <person name="Rogers J."/>
            <person name="Quetier F."/>
            <person name="Town C.D."/>
            <person name="Roe B.A."/>
        </authorList>
    </citation>
    <scope>NUCLEOTIDE SEQUENCE [LARGE SCALE GENOMIC DNA]</scope>
    <source>
        <strain evidence="2">A17</strain>
        <strain evidence="3 4">cv. Jemalong A17</strain>
    </source>
</reference>
<evidence type="ECO:0000256" key="1">
    <source>
        <dbReference type="SAM" id="MobiDB-lite"/>
    </source>
</evidence>
<proteinExistence type="predicted"/>
<evidence type="ECO:0000313" key="2">
    <source>
        <dbReference type="EMBL" id="KEH22116.1"/>
    </source>
</evidence>
<reference evidence="3" key="3">
    <citation type="submission" date="2015-04" db="UniProtKB">
        <authorList>
            <consortium name="EnsemblPlants"/>
        </authorList>
    </citation>
    <scope>IDENTIFICATION</scope>
    <source>
        <strain evidence="3">cv. Jemalong A17</strain>
    </source>
</reference>
<dbReference type="AlphaFoldDB" id="A0A072TY41"/>
<dbReference type="Proteomes" id="UP000002051">
    <property type="component" value="Unassembled WGS sequence"/>
</dbReference>
<feature type="compositionally biased region" description="Gly residues" evidence="1">
    <location>
        <begin position="59"/>
        <end position="77"/>
    </location>
</feature>
<keyword evidence="4" id="KW-1185">Reference proteome</keyword>
<dbReference type="EMBL" id="CM001223">
    <property type="protein sequence ID" value="KEH22116.1"/>
    <property type="molecule type" value="Genomic_DNA"/>
</dbReference>
<name>A0A072TY41_MEDTR</name>
<keyword evidence="2" id="KW-0472">Membrane</keyword>
<protein>
    <submittedName>
        <fullName evidence="2">Transmembrane protein, putative</fullName>
    </submittedName>
</protein>
<evidence type="ECO:0000313" key="4">
    <source>
        <dbReference type="Proteomes" id="UP000002051"/>
    </source>
</evidence>
<gene>
    <name evidence="2" type="ordered locus">MTR_7g033305</name>
</gene>
<dbReference type="EnsemblPlants" id="KEH22116">
    <property type="protein sequence ID" value="KEH22116"/>
    <property type="gene ID" value="MTR_7g033305"/>
</dbReference>
<dbReference type="InterPro" id="IPR043128">
    <property type="entry name" value="Rev_trsase/Diguanyl_cyclase"/>
</dbReference>
<dbReference type="InterPro" id="IPR043502">
    <property type="entry name" value="DNA/RNA_pol_sf"/>
</dbReference>
<sequence length="179" mass="19951">MEVSTEAFRCRAPEKRNKTQFFARWGGVAAVAVLSICSRQLEGVALVVAAPPRRNEKPGGAGGRPGDAGRRPGGTGGKPPLSYLGKPKHLGGEVNIDDIVVKSSLKNSHLNNLRQSFKGMRKYRLKMNPFKCAFCVPASDYLGIVVHKKAIEINQNKKKEYWIQSLFRQKRDFSHCWKN</sequence>
<dbReference type="HOGENOM" id="CLU_1505660_0_0_1"/>
<feature type="region of interest" description="Disordered" evidence="1">
    <location>
        <begin position="52"/>
        <end position="85"/>
    </location>
</feature>
<dbReference type="Gene3D" id="3.30.70.270">
    <property type="match status" value="1"/>
</dbReference>
<reference evidence="2 4" key="2">
    <citation type="journal article" date="2014" name="BMC Genomics">
        <title>An improved genome release (version Mt4.0) for the model legume Medicago truncatula.</title>
        <authorList>
            <person name="Tang H."/>
            <person name="Krishnakumar V."/>
            <person name="Bidwell S."/>
            <person name="Rosen B."/>
            <person name="Chan A."/>
            <person name="Zhou S."/>
            <person name="Gentzbittel L."/>
            <person name="Childs K.L."/>
            <person name="Yandell M."/>
            <person name="Gundlach H."/>
            <person name="Mayer K.F."/>
            <person name="Schwartz D.C."/>
            <person name="Town C.D."/>
        </authorList>
    </citation>
    <scope>GENOME REANNOTATION</scope>
    <source>
        <strain evidence="2">A17</strain>
        <strain evidence="3 4">cv. Jemalong A17</strain>
    </source>
</reference>
<organism evidence="2 4">
    <name type="scientific">Medicago truncatula</name>
    <name type="common">Barrel medic</name>
    <name type="synonym">Medicago tribuloides</name>
    <dbReference type="NCBI Taxonomy" id="3880"/>
    <lineage>
        <taxon>Eukaryota</taxon>
        <taxon>Viridiplantae</taxon>
        <taxon>Streptophyta</taxon>
        <taxon>Embryophyta</taxon>
        <taxon>Tracheophyta</taxon>
        <taxon>Spermatophyta</taxon>
        <taxon>Magnoliopsida</taxon>
        <taxon>eudicotyledons</taxon>
        <taxon>Gunneridae</taxon>
        <taxon>Pentapetalae</taxon>
        <taxon>rosids</taxon>
        <taxon>fabids</taxon>
        <taxon>Fabales</taxon>
        <taxon>Fabaceae</taxon>
        <taxon>Papilionoideae</taxon>
        <taxon>50 kb inversion clade</taxon>
        <taxon>NPAAA clade</taxon>
        <taxon>Hologalegina</taxon>
        <taxon>IRL clade</taxon>
        <taxon>Trifolieae</taxon>
        <taxon>Medicago</taxon>
    </lineage>
</organism>
<evidence type="ECO:0000313" key="3">
    <source>
        <dbReference type="EnsemblPlants" id="KEH22116"/>
    </source>
</evidence>
<accession>A0A072TY41</accession>